<keyword evidence="1" id="KW-0862">Zinc</keyword>
<dbReference type="Pfam" id="PF14223">
    <property type="entry name" value="Retrotran_gag_2"/>
    <property type="match status" value="1"/>
</dbReference>
<dbReference type="Gene3D" id="4.10.60.10">
    <property type="entry name" value="Zinc finger, CCHC-type"/>
    <property type="match status" value="1"/>
</dbReference>
<dbReference type="PROSITE" id="PS50158">
    <property type="entry name" value="ZF_CCHC"/>
    <property type="match status" value="1"/>
</dbReference>
<dbReference type="SUPFAM" id="SSF57756">
    <property type="entry name" value="Retrovirus zinc finger-like domains"/>
    <property type="match status" value="1"/>
</dbReference>
<dbReference type="InterPro" id="IPR036875">
    <property type="entry name" value="Znf_CCHC_sf"/>
</dbReference>
<protein>
    <recommendedName>
        <fullName evidence="2">CCHC-type domain-containing protein</fullName>
    </recommendedName>
</protein>
<gene>
    <name evidence="3" type="ORF">TBRA_LOCUS3328</name>
</gene>
<dbReference type="OrthoDB" id="8063677at2759"/>
<evidence type="ECO:0000256" key="1">
    <source>
        <dbReference type="PROSITE-ProRule" id="PRU00047"/>
    </source>
</evidence>
<dbReference type="AlphaFoldDB" id="A0A6H5I8J7"/>
<reference evidence="3 4" key="1">
    <citation type="submission" date="2020-02" db="EMBL/GenBank/DDBJ databases">
        <authorList>
            <person name="Ferguson B K."/>
        </authorList>
    </citation>
    <scope>NUCLEOTIDE SEQUENCE [LARGE SCALE GENOMIC DNA]</scope>
</reference>
<dbReference type="PANTHER" id="PTHR47592">
    <property type="entry name" value="PBF68 PROTEIN"/>
    <property type="match status" value="1"/>
</dbReference>
<dbReference type="Pfam" id="PF00098">
    <property type="entry name" value="zf-CCHC"/>
    <property type="match status" value="1"/>
</dbReference>
<keyword evidence="4" id="KW-1185">Reference proteome</keyword>
<dbReference type="EMBL" id="CADCXV010000642">
    <property type="protein sequence ID" value="CAB0031358.1"/>
    <property type="molecule type" value="Genomic_DNA"/>
</dbReference>
<dbReference type="GO" id="GO:0003676">
    <property type="term" value="F:nucleic acid binding"/>
    <property type="evidence" value="ECO:0007669"/>
    <property type="project" value="InterPro"/>
</dbReference>
<dbReference type="SMART" id="SM00343">
    <property type="entry name" value="ZnF_C2HC"/>
    <property type="match status" value="1"/>
</dbReference>
<dbReference type="Proteomes" id="UP000479190">
    <property type="component" value="Unassembled WGS sequence"/>
</dbReference>
<evidence type="ECO:0000313" key="3">
    <source>
        <dbReference type="EMBL" id="CAB0031358.1"/>
    </source>
</evidence>
<keyword evidence="1" id="KW-0479">Metal-binding</keyword>
<dbReference type="InterPro" id="IPR054722">
    <property type="entry name" value="PolX-like_BBD"/>
</dbReference>
<dbReference type="GO" id="GO:0008270">
    <property type="term" value="F:zinc ion binding"/>
    <property type="evidence" value="ECO:0007669"/>
    <property type="project" value="UniProtKB-KW"/>
</dbReference>
<evidence type="ECO:0000313" key="4">
    <source>
        <dbReference type="Proteomes" id="UP000479190"/>
    </source>
</evidence>
<dbReference type="Pfam" id="PF22936">
    <property type="entry name" value="Pol_BBD"/>
    <property type="match status" value="1"/>
</dbReference>
<accession>A0A6H5I8J7</accession>
<sequence length="339" mass="38418">MEAEQLRHVLVCLTSKEMWTRLATIHTQSSSSHKLLLTQKFHEYRMDCTDSVASHIAKVRNMALQLLDVGENVSDLVITAKILSSLPSKFSSFRSAWNSVDPTRQTVDYLEQRLLEEESFLERDDEENSVYSATVRKNYKESASDSRKGKSKRDKQNIKCYSCNCRGHYARDCPQRDNNASSMSDDFGNLALITTISNESSSRNAPSKQLNALLQKDISEVWLTDSGASEHMTFRRNWFSSYSPRDDGSTVSLGDNKEHKIVGVGTVRIKRLVNDKWLDGRIENVLYVPGIRKNLLSVGAITRKGLKCSFEGEIVTISSKNVVCARGILQRNNVYRMFI</sequence>
<keyword evidence="1" id="KW-0863">Zinc-finger</keyword>
<name>A0A6H5I8J7_9HYME</name>
<feature type="domain" description="CCHC-type" evidence="2">
    <location>
        <begin position="159"/>
        <end position="175"/>
    </location>
</feature>
<organism evidence="3 4">
    <name type="scientific">Trichogramma brassicae</name>
    <dbReference type="NCBI Taxonomy" id="86971"/>
    <lineage>
        <taxon>Eukaryota</taxon>
        <taxon>Metazoa</taxon>
        <taxon>Ecdysozoa</taxon>
        <taxon>Arthropoda</taxon>
        <taxon>Hexapoda</taxon>
        <taxon>Insecta</taxon>
        <taxon>Pterygota</taxon>
        <taxon>Neoptera</taxon>
        <taxon>Endopterygota</taxon>
        <taxon>Hymenoptera</taxon>
        <taxon>Apocrita</taxon>
        <taxon>Proctotrupomorpha</taxon>
        <taxon>Chalcidoidea</taxon>
        <taxon>Trichogrammatidae</taxon>
        <taxon>Trichogramma</taxon>
    </lineage>
</organism>
<evidence type="ECO:0000259" key="2">
    <source>
        <dbReference type="PROSITE" id="PS50158"/>
    </source>
</evidence>
<dbReference type="PANTHER" id="PTHR47592:SF27">
    <property type="entry name" value="OS08G0421700 PROTEIN"/>
    <property type="match status" value="1"/>
</dbReference>
<dbReference type="InterPro" id="IPR001878">
    <property type="entry name" value="Znf_CCHC"/>
</dbReference>
<proteinExistence type="predicted"/>